<dbReference type="STRING" id="113653.GAH_00560"/>
<evidence type="ECO:0000256" key="1">
    <source>
        <dbReference type="ARBA" id="ARBA00004141"/>
    </source>
</evidence>
<protein>
    <submittedName>
        <fullName evidence="6">Putative divalent heavy-metal cations transporter</fullName>
    </submittedName>
</protein>
<reference evidence="6 7" key="1">
    <citation type="submission" date="2015-04" db="EMBL/GenBank/DDBJ databases">
        <title>The complete genome sequence of the hyperthermophilic, obligate iron-reducing archaeon Geoglobus ahangari strain 234T.</title>
        <authorList>
            <person name="Manzella M.P."/>
            <person name="Holmes D.E."/>
            <person name="Rocheleau J.M."/>
            <person name="Chung A."/>
            <person name="Reguera G."/>
            <person name="Kashefi K."/>
        </authorList>
    </citation>
    <scope>NUCLEOTIDE SEQUENCE [LARGE SCALE GENOMIC DNA]</scope>
    <source>
        <strain evidence="6 7">234</strain>
    </source>
</reference>
<dbReference type="EMBL" id="CP011267">
    <property type="protein sequence ID" value="AKG92095.1"/>
    <property type="molecule type" value="Genomic_DNA"/>
</dbReference>
<dbReference type="KEGG" id="gah:GAH_00560"/>
<dbReference type="OrthoDB" id="306421at2157"/>
<keyword evidence="2 5" id="KW-0812">Transmembrane</keyword>
<feature type="transmembrane region" description="Helical" evidence="5">
    <location>
        <begin position="6"/>
        <end position="25"/>
    </location>
</feature>
<keyword evidence="7" id="KW-1185">Reference proteome</keyword>
<feature type="transmembrane region" description="Helical" evidence="5">
    <location>
        <begin position="162"/>
        <end position="181"/>
    </location>
</feature>
<proteinExistence type="predicted"/>
<keyword evidence="4 5" id="KW-0472">Membrane</keyword>
<dbReference type="InParanoid" id="A0A0F7IES8"/>
<accession>A0A0F7IES8</accession>
<dbReference type="GO" id="GO:0046873">
    <property type="term" value="F:metal ion transmembrane transporter activity"/>
    <property type="evidence" value="ECO:0007669"/>
    <property type="project" value="InterPro"/>
</dbReference>
<dbReference type="HOGENOM" id="CLU_015114_0_5_2"/>
<sequence length="243" mass="26840">MLHLAIISTIIVSLVSLVGIFTLAMRREMLWKTIFILVSFAAGVLLGASFFHLLPESINEAGIELAFQFFIAGFTSFYLLERIMRWRHCHESDCEVHPVSQLALIGDSIHNFIDGVVIAVAYITDVNLGILTTFAVITHEIPQELGDFGVLVYGGYSVRKALLYNFLTALTAVAGAIAGYFLVAERFLPVVVAFAAGNFTYIATSDLIPELHKETDFGRSLISFVVFIAGLLLIYHMGHFHAH</sequence>
<dbReference type="GeneID" id="24803142"/>
<dbReference type="InterPro" id="IPR003689">
    <property type="entry name" value="ZIP"/>
</dbReference>
<dbReference type="PANTHER" id="PTHR16950:SF16">
    <property type="entry name" value="ZINC TRANSPORTER ZIP13"/>
    <property type="match status" value="1"/>
</dbReference>
<dbReference type="Pfam" id="PF02535">
    <property type="entry name" value="Zip"/>
    <property type="match status" value="2"/>
</dbReference>
<dbReference type="AlphaFoldDB" id="A0A0F7IES8"/>
<comment type="subcellular location">
    <subcellularLocation>
        <location evidence="1">Membrane</location>
        <topology evidence="1">Multi-pass membrane protein</topology>
    </subcellularLocation>
</comment>
<dbReference type="PANTHER" id="PTHR16950">
    <property type="entry name" value="ZINC TRANSPORTER SLC39A7 HISTIDINE-RICH MEMBRANE PROTEIN KE4"/>
    <property type="match status" value="1"/>
</dbReference>
<organism evidence="6 7">
    <name type="scientific">Geoglobus ahangari</name>
    <dbReference type="NCBI Taxonomy" id="113653"/>
    <lineage>
        <taxon>Archaea</taxon>
        <taxon>Methanobacteriati</taxon>
        <taxon>Methanobacteriota</taxon>
        <taxon>Archaeoglobi</taxon>
        <taxon>Archaeoglobales</taxon>
        <taxon>Archaeoglobaceae</taxon>
        <taxon>Geoglobus</taxon>
    </lineage>
</organism>
<evidence type="ECO:0000256" key="4">
    <source>
        <dbReference type="ARBA" id="ARBA00023136"/>
    </source>
</evidence>
<evidence type="ECO:0000256" key="5">
    <source>
        <dbReference type="SAM" id="Phobius"/>
    </source>
</evidence>
<dbReference type="Proteomes" id="UP000034723">
    <property type="component" value="Chromosome"/>
</dbReference>
<gene>
    <name evidence="6" type="ORF">GAH_00560</name>
</gene>
<feature type="transmembrane region" description="Helical" evidence="5">
    <location>
        <begin position="61"/>
        <end position="80"/>
    </location>
</feature>
<evidence type="ECO:0000256" key="3">
    <source>
        <dbReference type="ARBA" id="ARBA00022989"/>
    </source>
</evidence>
<evidence type="ECO:0000256" key="2">
    <source>
        <dbReference type="ARBA" id="ARBA00022692"/>
    </source>
</evidence>
<dbReference type="RefSeq" id="WP_048094589.1">
    <property type="nucleotide sequence ID" value="NZ_CP011267.1"/>
</dbReference>
<feature type="transmembrane region" description="Helical" evidence="5">
    <location>
        <begin position="187"/>
        <end position="208"/>
    </location>
</feature>
<evidence type="ECO:0000313" key="6">
    <source>
        <dbReference type="EMBL" id="AKG92095.1"/>
    </source>
</evidence>
<dbReference type="GO" id="GO:0016020">
    <property type="term" value="C:membrane"/>
    <property type="evidence" value="ECO:0007669"/>
    <property type="project" value="UniProtKB-SubCell"/>
</dbReference>
<evidence type="ECO:0000313" key="7">
    <source>
        <dbReference type="Proteomes" id="UP000034723"/>
    </source>
</evidence>
<name>A0A0F7IES8_9EURY</name>
<keyword evidence="3 5" id="KW-1133">Transmembrane helix</keyword>
<feature type="transmembrane region" description="Helical" evidence="5">
    <location>
        <begin position="220"/>
        <end position="238"/>
    </location>
</feature>
<feature type="transmembrane region" description="Helical" evidence="5">
    <location>
        <begin position="34"/>
        <end position="55"/>
    </location>
</feature>